<dbReference type="InterPro" id="IPR005835">
    <property type="entry name" value="NTP_transferase_dom"/>
</dbReference>
<dbReference type="PANTHER" id="PTHR46390:SF1">
    <property type="entry name" value="MANNOSE-1-PHOSPHATE GUANYLYLTRANSFERASE"/>
    <property type="match status" value="1"/>
</dbReference>
<dbReference type="SUPFAM" id="SSF159283">
    <property type="entry name" value="Guanosine diphospho-D-mannose pyrophosphorylase/mannose-6-phosphate isomerase linker domain"/>
    <property type="match status" value="1"/>
</dbReference>
<evidence type="ECO:0000313" key="4">
    <source>
        <dbReference type="Proteomes" id="UP000580839"/>
    </source>
</evidence>
<dbReference type="EMBL" id="JABFRW010000073">
    <property type="protein sequence ID" value="NOT33775.1"/>
    <property type="molecule type" value="Genomic_DNA"/>
</dbReference>
<dbReference type="Proteomes" id="UP000580839">
    <property type="component" value="Unassembled WGS sequence"/>
</dbReference>
<dbReference type="InterPro" id="IPR049577">
    <property type="entry name" value="GMPP_N"/>
</dbReference>
<keyword evidence="3" id="KW-0808">Transferase</keyword>
<dbReference type="InterPro" id="IPR051161">
    <property type="entry name" value="Mannose-6P_isomerase_type2"/>
</dbReference>
<dbReference type="AlphaFoldDB" id="A0A849SPB3"/>
<keyword evidence="3" id="KW-0548">Nucleotidyltransferase</keyword>
<dbReference type="GO" id="GO:0004475">
    <property type="term" value="F:mannose-1-phosphate guanylyltransferase (GTP) activity"/>
    <property type="evidence" value="ECO:0007669"/>
    <property type="project" value="InterPro"/>
</dbReference>
<evidence type="ECO:0000259" key="1">
    <source>
        <dbReference type="Pfam" id="PF00483"/>
    </source>
</evidence>
<dbReference type="CDD" id="cd02509">
    <property type="entry name" value="GDP-M1P_Guanylyltransferase"/>
    <property type="match status" value="1"/>
</dbReference>
<dbReference type="InterPro" id="IPR029044">
    <property type="entry name" value="Nucleotide-diphossugar_trans"/>
</dbReference>
<dbReference type="SUPFAM" id="SSF53448">
    <property type="entry name" value="Nucleotide-diphospho-sugar transferases"/>
    <property type="match status" value="1"/>
</dbReference>
<comment type="caution">
    <text evidence="3">The sequence shown here is derived from an EMBL/GenBank/DDBJ whole genome shotgun (WGS) entry which is preliminary data.</text>
</comment>
<dbReference type="Gene3D" id="3.90.550.10">
    <property type="entry name" value="Spore Coat Polysaccharide Biosynthesis Protein SpsA, Chain A"/>
    <property type="match status" value="1"/>
</dbReference>
<protein>
    <submittedName>
        <fullName evidence="3">Mannose-1-phosphate guanylyltransferase</fullName>
    </submittedName>
</protein>
<dbReference type="Pfam" id="PF00483">
    <property type="entry name" value="NTP_transferase"/>
    <property type="match status" value="1"/>
</dbReference>
<name>A0A849SPB3_UNCEI</name>
<organism evidence="3 4">
    <name type="scientific">Eiseniibacteriota bacterium</name>
    <dbReference type="NCBI Taxonomy" id="2212470"/>
    <lineage>
        <taxon>Bacteria</taxon>
        <taxon>Candidatus Eiseniibacteriota</taxon>
    </lineage>
</organism>
<dbReference type="GO" id="GO:0009298">
    <property type="term" value="P:GDP-mannose biosynthetic process"/>
    <property type="evidence" value="ECO:0007669"/>
    <property type="project" value="TreeGrafter"/>
</dbReference>
<feature type="domain" description="Nucleotidyl transferase" evidence="1">
    <location>
        <begin position="7"/>
        <end position="277"/>
    </location>
</feature>
<dbReference type="InterPro" id="IPR054566">
    <property type="entry name" value="ManC/GMP-like_b-helix"/>
</dbReference>
<accession>A0A849SPB3</accession>
<dbReference type="Pfam" id="PF22640">
    <property type="entry name" value="ManC_GMP_beta-helix"/>
    <property type="match status" value="1"/>
</dbReference>
<feature type="domain" description="MannoseP isomerase/GMP-like beta-helix" evidence="2">
    <location>
        <begin position="291"/>
        <end position="343"/>
    </location>
</feature>
<reference evidence="3 4" key="1">
    <citation type="submission" date="2020-04" db="EMBL/GenBank/DDBJ databases">
        <title>Metagenomic profiling of ammonia- and methane-oxidizing microorganisms in a Dutch drinking water treatment plant.</title>
        <authorList>
            <person name="Poghosyan L."/>
            <person name="Leucker S."/>
        </authorList>
    </citation>
    <scope>NUCLEOTIDE SEQUENCE [LARGE SCALE GENOMIC DNA]</scope>
    <source>
        <strain evidence="3">S-RSF-IL-03</strain>
    </source>
</reference>
<proteinExistence type="predicted"/>
<sequence>MHDHFVLVLAGGRGERFWPWSRPQRPKQLLPLAPGGRTLLAATLERALALAPAAQVLVLTAHDLVNAVRDQCPAGVAVVGEPVGRNTAPAIGAAAAFFMARSSRAAFAVMPSDHLIEDLEGFRTDLSRGFEVAQRDRVLVTFGIRPGHPETNFGYLRRGAPLADRLHRVAEFTEKPALERAREWVAGGEHFWNSGIFVWGAAAILDALEATRPDLASPLRTLGSATDVAAFERGLATVLPPLESISIDYAVLERAPNVVMLEPRFDWDDLGSWSAWARRQPRDGRGNVTFGDAVAVDSDGCIVVGEGGTAAALGLRDTVVVNAGGATLCCPIDRTNQVRRVGEALRARTGATS</sequence>
<gene>
    <name evidence="3" type="ORF">HOP12_06340</name>
</gene>
<evidence type="ECO:0000313" key="3">
    <source>
        <dbReference type="EMBL" id="NOT33775.1"/>
    </source>
</evidence>
<dbReference type="PANTHER" id="PTHR46390">
    <property type="entry name" value="MANNOSE-1-PHOSPHATE GUANYLYLTRANSFERASE"/>
    <property type="match status" value="1"/>
</dbReference>
<evidence type="ECO:0000259" key="2">
    <source>
        <dbReference type="Pfam" id="PF22640"/>
    </source>
</evidence>